<dbReference type="InterPro" id="IPR028002">
    <property type="entry name" value="Myb_DNA-bind_5"/>
</dbReference>
<evidence type="ECO:0000256" key="5">
    <source>
        <dbReference type="ARBA" id="ARBA00025466"/>
    </source>
</evidence>
<gene>
    <name evidence="9" type="primary">LOC127749380</name>
</gene>
<proteinExistence type="predicted"/>
<evidence type="ECO:0000256" key="3">
    <source>
        <dbReference type="ARBA" id="ARBA00023015"/>
    </source>
</evidence>
<accession>A0A9C6U5G6</accession>
<dbReference type="GeneID" id="127749380"/>
<dbReference type="OrthoDB" id="3066195at2759"/>
<evidence type="ECO:0000256" key="4">
    <source>
        <dbReference type="ARBA" id="ARBA00023163"/>
    </source>
</evidence>
<comment type="subunit">
    <text evidence="1">Self-associates forming complexes of several hundred monomers.</text>
</comment>
<evidence type="ECO:0000313" key="8">
    <source>
        <dbReference type="Proteomes" id="UP000504606"/>
    </source>
</evidence>
<sequence length="248" mass="27369">MSADYTRNVSSSSSNNMHHVSSSSNKGGRPVSILPNMSIQNMSNWGLMNMANMANMSNMTNMSYPMMRPSVMVKQRKTNFTQREVDALINSVRQHQDTVLFGVAGGPGWAKAWTQVAAAVSAVEGIVRSEGDVRKKWTYLKWEAKNTSKPDRDSTSRAVLQILTSRQNQIDAANQHVLGGRGGRRDDIMNDLRNDMRVSEALRGEALREAVQQSSRSLLEELLGESSASQMPAPNVSAISLVVMYTVF</sequence>
<name>A0A9C6U5G6_FRAOC</name>
<dbReference type="KEGG" id="foc:127749380"/>
<evidence type="ECO:0000256" key="2">
    <source>
        <dbReference type="ARBA" id="ARBA00016807"/>
    </source>
</evidence>
<dbReference type="Proteomes" id="UP000504606">
    <property type="component" value="Unplaced"/>
</dbReference>
<evidence type="ECO:0000256" key="1">
    <source>
        <dbReference type="ARBA" id="ARBA00011764"/>
    </source>
</evidence>
<dbReference type="RefSeq" id="XP_052123354.1">
    <property type="nucleotide sequence ID" value="XM_052267394.1"/>
</dbReference>
<keyword evidence="3" id="KW-0805">Transcription regulation</keyword>
<dbReference type="AlphaFoldDB" id="A0A9C6U5G6"/>
<reference evidence="9" key="1">
    <citation type="submission" date="2025-08" db="UniProtKB">
        <authorList>
            <consortium name="RefSeq"/>
        </authorList>
    </citation>
    <scope>IDENTIFICATION</scope>
    <source>
        <tissue evidence="9">Whole organism</tissue>
    </source>
</reference>
<dbReference type="Pfam" id="PF13873">
    <property type="entry name" value="Myb_DNA-bind_5"/>
    <property type="match status" value="1"/>
</dbReference>
<organism evidence="8 9">
    <name type="scientific">Frankliniella occidentalis</name>
    <name type="common">Western flower thrips</name>
    <name type="synonym">Euthrips occidentalis</name>
    <dbReference type="NCBI Taxonomy" id="133901"/>
    <lineage>
        <taxon>Eukaryota</taxon>
        <taxon>Metazoa</taxon>
        <taxon>Ecdysozoa</taxon>
        <taxon>Arthropoda</taxon>
        <taxon>Hexapoda</taxon>
        <taxon>Insecta</taxon>
        <taxon>Pterygota</taxon>
        <taxon>Neoptera</taxon>
        <taxon>Paraneoptera</taxon>
        <taxon>Thysanoptera</taxon>
        <taxon>Terebrantia</taxon>
        <taxon>Thripoidea</taxon>
        <taxon>Thripidae</taxon>
        <taxon>Frankliniella</taxon>
    </lineage>
</organism>
<feature type="compositionally biased region" description="Low complexity" evidence="6">
    <location>
        <begin position="8"/>
        <end position="25"/>
    </location>
</feature>
<evidence type="ECO:0000256" key="6">
    <source>
        <dbReference type="SAM" id="MobiDB-lite"/>
    </source>
</evidence>
<feature type="region of interest" description="Disordered" evidence="6">
    <location>
        <begin position="1"/>
        <end position="32"/>
    </location>
</feature>
<keyword evidence="4" id="KW-0804">Transcription</keyword>
<feature type="domain" description="Myb/SANT-like DNA-binding" evidence="7">
    <location>
        <begin position="76"/>
        <end position="146"/>
    </location>
</feature>
<evidence type="ECO:0000313" key="9">
    <source>
        <dbReference type="RefSeq" id="XP_052123354.1"/>
    </source>
</evidence>
<keyword evidence="8" id="KW-1185">Reference proteome</keyword>
<evidence type="ECO:0000259" key="7">
    <source>
        <dbReference type="Pfam" id="PF13873"/>
    </source>
</evidence>
<protein>
    <recommendedName>
        <fullName evidence="2">Regulatory protein zeste</fullName>
    </recommendedName>
</protein>
<comment type="function">
    <text evidence="5">Involved in transvection phenomena (= synapsis-dependent gene expression), where the synaptic pairing of chromosomes carrying genes with which zeste interacts influences the expression of these genes. Zeste binds to DNA and stimulates transcription from a nearby promoter.</text>
</comment>